<dbReference type="Proteomes" id="UP001500220">
    <property type="component" value="Unassembled WGS sequence"/>
</dbReference>
<dbReference type="InterPro" id="IPR023393">
    <property type="entry name" value="START-like_dom_sf"/>
</dbReference>
<dbReference type="CDD" id="cd07812">
    <property type="entry name" value="SRPBCC"/>
    <property type="match status" value="1"/>
</dbReference>
<proteinExistence type="predicted"/>
<gene>
    <name evidence="1" type="ORF">GCM10009545_45670</name>
    <name evidence="2" type="ORF">GCM10011581_04750</name>
</gene>
<name>A0A917JJD2_9PSEU</name>
<keyword evidence="4" id="KW-1185">Reference proteome</keyword>
<dbReference type="Pfam" id="PF10604">
    <property type="entry name" value="Polyketide_cyc2"/>
    <property type="match status" value="1"/>
</dbReference>
<reference evidence="1 4" key="2">
    <citation type="journal article" date="2019" name="Int. J. Syst. Evol. Microbiol.">
        <title>The Global Catalogue of Microorganisms (GCM) 10K type strain sequencing project: providing services to taxonomists for standard genome sequencing and annotation.</title>
        <authorList>
            <consortium name="The Broad Institute Genomics Platform"/>
            <consortium name="The Broad Institute Genome Sequencing Center for Infectious Disease"/>
            <person name="Wu L."/>
            <person name="Ma J."/>
        </authorList>
    </citation>
    <scope>NUCLEOTIDE SEQUENCE [LARGE SCALE GENOMIC DNA]</scope>
    <source>
        <strain evidence="1 4">JCM 10664</strain>
    </source>
</reference>
<evidence type="ECO:0000313" key="4">
    <source>
        <dbReference type="Proteomes" id="UP001500220"/>
    </source>
</evidence>
<comment type="caution">
    <text evidence="2">The sequence shown here is derived from an EMBL/GenBank/DDBJ whole genome shotgun (WGS) entry which is preliminary data.</text>
</comment>
<reference evidence="2" key="3">
    <citation type="submission" date="2020-09" db="EMBL/GenBank/DDBJ databases">
        <authorList>
            <person name="Sun Q."/>
            <person name="Zhou Y."/>
        </authorList>
    </citation>
    <scope>NUCLEOTIDE SEQUENCE</scope>
    <source>
        <strain evidence="2">CGMCC 4.7206</strain>
    </source>
</reference>
<dbReference type="Gene3D" id="3.30.530.20">
    <property type="match status" value="1"/>
</dbReference>
<dbReference type="SUPFAM" id="SSF55961">
    <property type="entry name" value="Bet v1-like"/>
    <property type="match status" value="1"/>
</dbReference>
<reference evidence="1" key="4">
    <citation type="submission" date="2023-12" db="EMBL/GenBank/DDBJ databases">
        <authorList>
            <person name="Sun Q."/>
            <person name="Inoue M."/>
        </authorList>
    </citation>
    <scope>NUCLEOTIDE SEQUENCE</scope>
    <source>
        <strain evidence="1">JCM 10664</strain>
    </source>
</reference>
<evidence type="ECO:0000313" key="1">
    <source>
        <dbReference type="EMBL" id="GAA0537914.1"/>
    </source>
</evidence>
<dbReference type="EMBL" id="BAAAHC010000024">
    <property type="protein sequence ID" value="GAA0537914.1"/>
    <property type="molecule type" value="Genomic_DNA"/>
</dbReference>
<dbReference type="AlphaFoldDB" id="A0A917JJD2"/>
<dbReference type="InterPro" id="IPR019587">
    <property type="entry name" value="Polyketide_cyclase/dehydratase"/>
</dbReference>
<sequence length="131" mass="14209">MWAAATDWERQGEWMLGTEVHQVSGTGGPGTRLVAVTGLGGIGIVDRMEVVAWQPPHRCRVRHLGKPLVGDGGFEVVRCGNAASMFVWWERLELPPGGGLVWPVVRPAFAWGMRRSLAAFAAFCRGGEGVR</sequence>
<reference evidence="2 3" key="1">
    <citation type="journal article" date="2014" name="Int. J. Syst. Evol. Microbiol.">
        <title>Complete genome sequence of Corynebacterium casei LMG S-19264T (=DSM 44701T), isolated from a smear-ripened cheese.</title>
        <authorList>
            <consortium name="US DOE Joint Genome Institute (JGI-PGF)"/>
            <person name="Walter F."/>
            <person name="Albersmeier A."/>
            <person name="Kalinowski J."/>
            <person name="Ruckert C."/>
        </authorList>
    </citation>
    <scope>NUCLEOTIDE SEQUENCE [LARGE SCALE GENOMIC DNA]</scope>
    <source>
        <strain evidence="2 3">CGMCC 4.7206</strain>
    </source>
</reference>
<organism evidence="2 3">
    <name type="scientific">Saccharopolyspora thermophila</name>
    <dbReference type="NCBI Taxonomy" id="89367"/>
    <lineage>
        <taxon>Bacteria</taxon>
        <taxon>Bacillati</taxon>
        <taxon>Actinomycetota</taxon>
        <taxon>Actinomycetes</taxon>
        <taxon>Pseudonocardiales</taxon>
        <taxon>Pseudonocardiaceae</taxon>
        <taxon>Saccharopolyspora</taxon>
    </lineage>
</organism>
<dbReference type="EMBL" id="BMMT01000001">
    <property type="protein sequence ID" value="GGI70798.1"/>
    <property type="molecule type" value="Genomic_DNA"/>
</dbReference>
<accession>A0A917JJD2</accession>
<evidence type="ECO:0000313" key="3">
    <source>
        <dbReference type="Proteomes" id="UP000597989"/>
    </source>
</evidence>
<dbReference type="Proteomes" id="UP000597989">
    <property type="component" value="Unassembled WGS sequence"/>
</dbReference>
<evidence type="ECO:0000313" key="2">
    <source>
        <dbReference type="EMBL" id="GGI70798.1"/>
    </source>
</evidence>
<protein>
    <submittedName>
        <fullName evidence="2">Polyketide cyclase</fullName>
    </submittedName>
    <submittedName>
        <fullName evidence="1">SRPBCC family protein</fullName>
    </submittedName>
</protein>